<dbReference type="InterPro" id="IPR035940">
    <property type="entry name" value="CAP_sf"/>
</dbReference>
<evidence type="ECO:0000259" key="4">
    <source>
        <dbReference type="SMART" id="SM00198"/>
    </source>
</evidence>
<dbReference type="SUPFAM" id="SSF55797">
    <property type="entry name" value="PR-1-like"/>
    <property type="match status" value="1"/>
</dbReference>
<keyword evidence="2" id="KW-1133">Transmembrane helix</keyword>
<dbReference type="Gene3D" id="3.40.33.10">
    <property type="entry name" value="CAP"/>
    <property type="match status" value="1"/>
</dbReference>
<keyword evidence="2" id="KW-0472">Membrane</keyword>
<keyword evidence="3" id="KW-0732">Signal</keyword>
<evidence type="ECO:0000256" key="2">
    <source>
        <dbReference type="SAM" id="Phobius"/>
    </source>
</evidence>
<dbReference type="AlphaFoldDB" id="F0WI02"/>
<evidence type="ECO:0000256" key="1">
    <source>
        <dbReference type="SAM" id="MobiDB-lite"/>
    </source>
</evidence>
<gene>
    <name evidence="5" type="primary">AlNc14C106G6209</name>
    <name evidence="5" type="ORF">ALNC14_070220</name>
</gene>
<dbReference type="SMART" id="SM00198">
    <property type="entry name" value="SCP"/>
    <property type="match status" value="1"/>
</dbReference>
<sequence>MKSITHVYLLLVSSPRLSVNAQQFPELAKAYWIERLAFFRVNALLHAASDMKCVSWSNSLETQAGNLAHNCSKPITSQVNFILLEQHEDPVDYVDAAMKEWGVKNLMELSKKLPDPKENAGVGTGLYDSYSLLVWATTNQVGCGYGICGESAAVVCVYNGAPNTANRPWYTHGAQASACPSGTKNTGGLCTIGNQRCVTNIAKIPVEKLSNSYYKNVLQTIQAQSNGKEAPVNAPSPSTQTPKTVAPITPNASNPIAKKEVPNPSEKKEESSPPAKVEESPFSKSRQPNGSGQVDSEKKPEGIEPPVQSVQTQAAFTKTGGAISPVAITGLVAVGCLVLVVGAVLVRYKQSQKRQQEIVRDAALGAL</sequence>
<proteinExistence type="predicted"/>
<dbReference type="Pfam" id="PF00188">
    <property type="entry name" value="CAP"/>
    <property type="match status" value="1"/>
</dbReference>
<protein>
    <submittedName>
        <fullName evidence="5">SCPlike extracellular protein putative</fullName>
    </submittedName>
</protein>
<evidence type="ECO:0000256" key="3">
    <source>
        <dbReference type="SAM" id="SignalP"/>
    </source>
</evidence>
<accession>F0WI02</accession>
<dbReference type="HOGENOM" id="CLU_755258_0_0_1"/>
<feature type="signal peptide" evidence="3">
    <location>
        <begin position="1"/>
        <end position="21"/>
    </location>
</feature>
<dbReference type="CDD" id="cd05380">
    <property type="entry name" value="CAP_euk"/>
    <property type="match status" value="1"/>
</dbReference>
<feature type="compositionally biased region" description="Basic and acidic residues" evidence="1">
    <location>
        <begin position="257"/>
        <end position="281"/>
    </location>
</feature>
<dbReference type="EMBL" id="FR824151">
    <property type="protein sequence ID" value="CCA20879.1"/>
    <property type="molecule type" value="Genomic_DNA"/>
</dbReference>
<feature type="transmembrane region" description="Helical" evidence="2">
    <location>
        <begin position="326"/>
        <end position="346"/>
    </location>
</feature>
<keyword evidence="2" id="KW-0812">Transmembrane</keyword>
<name>F0WI02_9STRA</name>
<feature type="region of interest" description="Disordered" evidence="1">
    <location>
        <begin position="225"/>
        <end position="308"/>
    </location>
</feature>
<dbReference type="InterPro" id="IPR014044">
    <property type="entry name" value="CAP_dom"/>
</dbReference>
<evidence type="ECO:0000313" key="5">
    <source>
        <dbReference type="EMBL" id="CCA20879.1"/>
    </source>
</evidence>
<reference evidence="5" key="1">
    <citation type="journal article" date="2011" name="PLoS Biol.">
        <title>Gene gain and loss during evolution of obligate parasitism in the white rust pathogen of Arabidopsis thaliana.</title>
        <authorList>
            <person name="Kemen E."/>
            <person name="Gardiner A."/>
            <person name="Schultz-Larsen T."/>
            <person name="Kemen A.C."/>
            <person name="Balmuth A.L."/>
            <person name="Robert-Seilaniantz A."/>
            <person name="Bailey K."/>
            <person name="Holub E."/>
            <person name="Studholme D.J."/>
            <person name="Maclean D."/>
            <person name="Jones J.D."/>
        </authorList>
    </citation>
    <scope>NUCLEOTIDE SEQUENCE</scope>
</reference>
<organism evidence="5">
    <name type="scientific">Albugo laibachii Nc14</name>
    <dbReference type="NCBI Taxonomy" id="890382"/>
    <lineage>
        <taxon>Eukaryota</taxon>
        <taxon>Sar</taxon>
        <taxon>Stramenopiles</taxon>
        <taxon>Oomycota</taxon>
        <taxon>Peronosporomycetes</taxon>
        <taxon>Albuginales</taxon>
        <taxon>Albuginaceae</taxon>
        <taxon>Albugo</taxon>
    </lineage>
</organism>
<reference evidence="5" key="2">
    <citation type="submission" date="2011-02" db="EMBL/GenBank/DDBJ databases">
        <authorList>
            <person name="MacLean D."/>
        </authorList>
    </citation>
    <scope>NUCLEOTIDE SEQUENCE</scope>
</reference>
<feature type="compositionally biased region" description="Polar residues" evidence="1">
    <location>
        <begin position="282"/>
        <end position="294"/>
    </location>
</feature>
<feature type="chain" id="PRO_5003261636" evidence="3">
    <location>
        <begin position="22"/>
        <end position="367"/>
    </location>
</feature>
<feature type="domain" description="SCP" evidence="4">
    <location>
        <begin position="27"/>
        <end position="166"/>
    </location>
</feature>